<dbReference type="RefSeq" id="WP_084305445.1">
    <property type="nucleotide sequence ID" value="NZ_FNDG01000001.1"/>
</dbReference>
<dbReference type="AlphaFoldDB" id="A0A1G7XQX0"/>
<dbReference type="Proteomes" id="UP000198606">
    <property type="component" value="Unassembled WGS sequence"/>
</dbReference>
<name>A0A1G7XQX0_9GAMM</name>
<proteinExistence type="predicted"/>
<evidence type="ECO:0000313" key="3">
    <source>
        <dbReference type="Proteomes" id="UP000198606"/>
    </source>
</evidence>
<dbReference type="EMBL" id="FNDG01000001">
    <property type="protein sequence ID" value="SDG86060.1"/>
    <property type="molecule type" value="Genomic_DNA"/>
</dbReference>
<evidence type="ECO:0000313" key="2">
    <source>
        <dbReference type="EMBL" id="SDG86060.1"/>
    </source>
</evidence>
<dbReference type="InterPro" id="IPR032427">
    <property type="entry name" value="P22_portal"/>
</dbReference>
<dbReference type="STRING" id="29435.SAMN05216588_101217"/>
<dbReference type="Pfam" id="PF16510">
    <property type="entry name" value="P22_portal"/>
    <property type="match status" value="1"/>
</dbReference>
<sequence length="762" mass="85401">MDATAIKYVDDPLQDEQPVDELALTLDEYSEIMREIEEQPKWRSTADKEMDYADGNQLDSDLLARQRALGIPPAVEDLIGPALLSIQGYEAETRTDWRVTPDGEVGGQDVADALNYRLNQAERHSRADAACSDAFRPQISIGLGWVEVSRESDPFKFPYRCGSVHRNEIHWDFSAQERDLSDARWVRRQRWLRPDRIARVFPEHKELIMAVGRHGSSWWMDDPIGNYDGGASTGLHNAWAEARAWSVQEERWYNPTSKEVCLAEVWYRRWVDVGVITAPDGRVVEYDETNIAHQVALASGMSQYSRAVVARVRRSYWLGPHRLHDGPTPYSHRHIPYVPFWGFREDSTNVPYGYVRGMIYPQDSLNSGISKLRWGMASVRTERTKGAVDMTDAQFRQQVARVDADIVLNPVEMAKPGARFEVHRDFQLNQQQFQMMQDNRSAIQRVSAVTTGFMGKEGTATSGRQEQMQIEQSNQSLGRVMDNFRAGRMMVGEILLSMIVEDLGDKPHEIVIEGDAVREDRVVVINKPEQDPAGYTYLSNDLQRTRLKVSLEDVPSTNSYRGQQLSALSEAVKSLPPQYQAAVLPFLVSLMDVPFKRDVVEAIRAASQQESPEQIEQRIKKEVQDALARSGAEAKMREVAIKERRSDAEIEQIRAQAVQIGVQAAYSAMQAGAQVAQMPMIAPVADEIMKGAGYVRKAGDDPDFPTAEATAAMNIKSPYIQGQGADDLAAVRENTSPAHPPVPAEPGTGMSGIETADVRDNV</sequence>
<evidence type="ECO:0008006" key="4">
    <source>
        <dbReference type="Google" id="ProtNLM"/>
    </source>
</evidence>
<evidence type="ECO:0000256" key="1">
    <source>
        <dbReference type="SAM" id="MobiDB-lite"/>
    </source>
</evidence>
<feature type="region of interest" description="Disordered" evidence="1">
    <location>
        <begin position="723"/>
        <end position="762"/>
    </location>
</feature>
<gene>
    <name evidence="2" type="ORF">SAMN05216588_101217</name>
</gene>
<reference evidence="2 3" key="1">
    <citation type="submission" date="2016-10" db="EMBL/GenBank/DDBJ databases">
        <authorList>
            <person name="de Groot N.N."/>
        </authorList>
    </citation>
    <scope>NUCLEOTIDE SEQUENCE [LARGE SCALE GENOMIC DNA]</scope>
    <source>
        <strain evidence="2 3">LMG 18387</strain>
    </source>
</reference>
<protein>
    <recommendedName>
        <fullName evidence="4">Phage P22-like portal protein</fullName>
    </recommendedName>
</protein>
<accession>A0A1G7XQX0</accession>
<organism evidence="2 3">
    <name type="scientific">Phytopseudomonas flavescens</name>
    <dbReference type="NCBI Taxonomy" id="29435"/>
    <lineage>
        <taxon>Bacteria</taxon>
        <taxon>Pseudomonadati</taxon>
        <taxon>Pseudomonadota</taxon>
        <taxon>Gammaproteobacteria</taxon>
        <taxon>Pseudomonadales</taxon>
        <taxon>Pseudomonadaceae</taxon>
        <taxon>Phytopseudomonas</taxon>
    </lineage>
</organism>